<feature type="compositionally biased region" description="Polar residues" evidence="11">
    <location>
        <begin position="696"/>
        <end position="712"/>
    </location>
</feature>
<dbReference type="EC" id="2.3.2.27" evidence="3"/>
<dbReference type="FunFam" id="1.10.510.10:FF:000498">
    <property type="entry name" value="U-box domain-containing protein 51"/>
    <property type="match status" value="1"/>
</dbReference>
<keyword evidence="7" id="KW-0833">Ubl conjugation pathway</keyword>
<comment type="caution">
    <text evidence="14">The sequence shown here is derived from an EMBL/GenBank/DDBJ whole genome shotgun (WGS) entry which is preliminary data.</text>
</comment>
<dbReference type="SUPFAM" id="SSF52833">
    <property type="entry name" value="Thioredoxin-like"/>
    <property type="match status" value="2"/>
</dbReference>
<dbReference type="InterPro" id="IPR011009">
    <property type="entry name" value="Kinase-like_dom_sf"/>
</dbReference>
<evidence type="ECO:0000256" key="5">
    <source>
        <dbReference type="ARBA" id="ARBA00022737"/>
    </source>
</evidence>
<keyword evidence="15" id="KW-1185">Reference proteome</keyword>
<dbReference type="InterPro" id="IPR006016">
    <property type="entry name" value="UspA"/>
</dbReference>
<comment type="catalytic activity">
    <reaction evidence="1">
        <text>S-ubiquitinyl-[E2 ubiquitin-conjugating enzyme]-L-cysteine + [acceptor protein]-L-lysine = [E2 ubiquitin-conjugating enzyme]-L-cysteine + N(6)-ubiquitinyl-[acceptor protein]-L-lysine.</text>
        <dbReference type="EC" id="2.3.2.27"/>
    </reaction>
</comment>
<dbReference type="PANTHER" id="PTHR45647">
    <property type="entry name" value="OS02G0152300 PROTEIN"/>
    <property type="match status" value="1"/>
</dbReference>
<organism evidence="14 15">
    <name type="scientific">Thalictrum thalictroides</name>
    <name type="common">Rue-anemone</name>
    <name type="synonym">Anemone thalictroides</name>
    <dbReference type="NCBI Taxonomy" id="46969"/>
    <lineage>
        <taxon>Eukaryota</taxon>
        <taxon>Viridiplantae</taxon>
        <taxon>Streptophyta</taxon>
        <taxon>Embryophyta</taxon>
        <taxon>Tracheophyta</taxon>
        <taxon>Spermatophyta</taxon>
        <taxon>Magnoliopsida</taxon>
        <taxon>Ranunculales</taxon>
        <taxon>Ranunculaceae</taxon>
        <taxon>Thalictroideae</taxon>
        <taxon>Thalictrum</taxon>
    </lineage>
</organism>
<dbReference type="SMART" id="SM00220">
    <property type="entry name" value="S_TKc"/>
    <property type="match status" value="1"/>
</dbReference>
<dbReference type="InterPro" id="IPR004146">
    <property type="entry name" value="DC1"/>
</dbReference>
<sequence>MAKPANICGSLEGDANLSVLSSEGIEFLISGEGKVPLSSLNQKTICLYFSADWCRPCKIFTPQLVQLYKNLRSTGRELEIIFVSFDRDESSFLEHFKCMPWLAVPFNVNTQRRLCNTYHVNCIPSLIPLGSNGRSVEEDAVGLIEDYGIDAFPFTKERKEELKSFDNTKRNGGNIEDLLVYGQRDFVIAADGEKTLVSELIGKTIGLLFGAHWCPPSRAFAIQLAEVYNELKIIQNKHFEIVFVSTDRDQEEFDLNISSMPWLAIPYQDKARQDLSRIFDVKGIPALIIIGPDGKTLTTNGRAMITSYGAKAFPFTASRAAEVEAALNKEGEALPQQVKDPKHGHLLKLDMAKAYVCDSCRRQGRFWVYTCDQCDFDLHPESLDKKEMWLQKSGNAEKKEEGNGLVAVAIDKDKGSQHALKWAVDHVLQKGQTVILVHVKLRAISSLSGTPVGRGSMSGMDSVISLTKQQIDQPTIDLFLPFRCFCTRKDVKCNDVVLEDIDVAKALIEYVSHSAIETLVLGTSAKNGLFRRFKAQDIPSTVSKGSPDFCTVYVISKGKISSVRSASRPAPLVSPLRSQMQNQVSSVRSEAPDENMTRNSSAKSFEMTPSEPRQSINSQLYDEMDFIKSPFTRGSRMINGKSYSSEPPYPDTDISFVSSGRPSTERMLPSLYDQFESGRTPRLSNSSDMDLRSFESVRSGNKSPDISFSNEYSSFSQDSGGSWSSSQNMEDVEAEMRRLKLELKQTMDMYSKACKDALTEKQKAMELHRWKMEEEQRFEEARMAEEAARTIAEREKAKCRAALEAAEAAKRIAELESQKRVNAEMKALQESKEKMKVLDALAQSDVRYRKYSIEEIELATEYFTETRKIGEGGYGPVYKGHLDHTAVAIKVLRPDAAQGRSQFQQEIEVLSCIRHPNMVLLLGACPEYGCLVYEYMANGSLDDRLFCRGDTPVLSWQLRFRIAAEIGTGLLFLHQTKPEPLVHRDLKPGNILLDRNFVSKISDVGLARLVPPSVADHVTQYRMTSTAGTFCYIDPEYQQTGMLGIKSDIYSLGIMLLQMITAKNPMGLAHHVERAIEKGTFAGMLDPAVLDWPVEEAVIFAKLALRCAELRRKDRPDLGKEILPELNRLRSLAEENMPNHMSFGSAGGSPTYSRMSAHQQDVMSDPMLIGSGESSKSRSSASSLPERRSMT</sequence>
<evidence type="ECO:0000256" key="4">
    <source>
        <dbReference type="ARBA" id="ARBA00022679"/>
    </source>
</evidence>
<protein>
    <recommendedName>
        <fullName evidence="3">RING-type E3 ubiquitin transferase</fullName>
        <ecNumber evidence="3">2.3.2.27</ecNumber>
    </recommendedName>
</protein>
<dbReference type="CDD" id="cd03009">
    <property type="entry name" value="TryX_like_TryX_NRX"/>
    <property type="match status" value="2"/>
</dbReference>
<feature type="domain" description="Thioredoxin" evidence="13">
    <location>
        <begin position="177"/>
        <end position="332"/>
    </location>
</feature>
<dbReference type="Proteomes" id="UP000554482">
    <property type="component" value="Unassembled WGS sequence"/>
</dbReference>
<evidence type="ECO:0000256" key="3">
    <source>
        <dbReference type="ARBA" id="ARBA00012483"/>
    </source>
</evidence>
<evidence type="ECO:0000256" key="11">
    <source>
        <dbReference type="SAM" id="MobiDB-lite"/>
    </source>
</evidence>
<dbReference type="Gene3D" id="3.40.50.620">
    <property type="entry name" value="HUPs"/>
    <property type="match status" value="1"/>
</dbReference>
<dbReference type="PROSITE" id="PS51352">
    <property type="entry name" value="THIOREDOXIN_2"/>
    <property type="match status" value="2"/>
</dbReference>
<feature type="coiled-coil region" evidence="10">
    <location>
        <begin position="789"/>
        <end position="816"/>
    </location>
</feature>
<dbReference type="Pfam" id="PF13905">
    <property type="entry name" value="Thioredoxin_8"/>
    <property type="match status" value="2"/>
</dbReference>
<evidence type="ECO:0000256" key="7">
    <source>
        <dbReference type="ARBA" id="ARBA00022786"/>
    </source>
</evidence>
<dbReference type="InterPro" id="IPR045870">
    <property type="entry name" value="TryX_NRX_thioredoxin_dom"/>
</dbReference>
<evidence type="ECO:0000256" key="8">
    <source>
        <dbReference type="ARBA" id="ARBA00022840"/>
    </source>
</evidence>
<proteinExistence type="predicted"/>
<dbReference type="Gene3D" id="3.40.30.10">
    <property type="entry name" value="Glutaredoxin"/>
    <property type="match status" value="2"/>
</dbReference>
<evidence type="ECO:0000259" key="12">
    <source>
        <dbReference type="PROSITE" id="PS50011"/>
    </source>
</evidence>
<dbReference type="SUPFAM" id="SSF57889">
    <property type="entry name" value="Cysteine-rich domain"/>
    <property type="match status" value="1"/>
</dbReference>
<feature type="compositionally biased region" description="Low complexity" evidence="11">
    <location>
        <begin position="713"/>
        <end position="726"/>
    </location>
</feature>
<feature type="domain" description="Thioredoxin" evidence="13">
    <location>
        <begin position="10"/>
        <end position="171"/>
    </location>
</feature>
<keyword evidence="6" id="KW-0547">Nucleotide-binding</keyword>
<dbReference type="PROSITE" id="PS50011">
    <property type="entry name" value="PROTEIN_KINASE_DOM"/>
    <property type="match status" value="1"/>
</dbReference>
<feature type="compositionally biased region" description="Polar residues" evidence="11">
    <location>
        <begin position="1148"/>
        <end position="1157"/>
    </location>
</feature>
<dbReference type="InterPro" id="IPR014729">
    <property type="entry name" value="Rossmann-like_a/b/a_fold"/>
</dbReference>
<dbReference type="SUPFAM" id="SSF56112">
    <property type="entry name" value="Protein kinase-like (PK-like)"/>
    <property type="match status" value="1"/>
</dbReference>
<feature type="region of interest" description="Disordered" evidence="11">
    <location>
        <begin position="1163"/>
        <end position="1191"/>
    </location>
</feature>
<dbReference type="InterPro" id="IPR051348">
    <property type="entry name" value="U-box_ubiquitin_ligases"/>
</dbReference>
<reference evidence="14 15" key="1">
    <citation type="submission" date="2020-06" db="EMBL/GenBank/DDBJ databases">
        <title>Transcriptomic and genomic resources for Thalictrum thalictroides and T. hernandezii: Facilitating candidate gene discovery in an emerging model plant lineage.</title>
        <authorList>
            <person name="Arias T."/>
            <person name="Riano-Pachon D.M."/>
            <person name="Di Stilio V.S."/>
        </authorList>
    </citation>
    <scope>NUCLEOTIDE SEQUENCE [LARGE SCALE GENOMIC DNA]</scope>
    <source>
        <strain evidence="15">cv. WT478/WT964</strain>
        <tissue evidence="14">Leaves</tissue>
    </source>
</reference>
<evidence type="ECO:0000313" key="14">
    <source>
        <dbReference type="EMBL" id="KAF5178735.1"/>
    </source>
</evidence>
<feature type="region of interest" description="Disordered" evidence="11">
    <location>
        <begin position="571"/>
        <end position="619"/>
    </location>
</feature>
<evidence type="ECO:0000256" key="1">
    <source>
        <dbReference type="ARBA" id="ARBA00000900"/>
    </source>
</evidence>
<feature type="domain" description="Protein kinase" evidence="12">
    <location>
        <begin position="863"/>
        <end position="1143"/>
    </location>
</feature>
<evidence type="ECO:0000313" key="15">
    <source>
        <dbReference type="Proteomes" id="UP000554482"/>
    </source>
</evidence>
<comment type="pathway">
    <text evidence="2">Protein modification; protein ubiquitination.</text>
</comment>
<dbReference type="InterPro" id="IPR000719">
    <property type="entry name" value="Prot_kinase_dom"/>
</dbReference>
<evidence type="ECO:0000256" key="10">
    <source>
        <dbReference type="SAM" id="Coils"/>
    </source>
</evidence>
<keyword evidence="5" id="KW-0677">Repeat</keyword>
<dbReference type="Pfam" id="PF00582">
    <property type="entry name" value="Usp"/>
    <property type="match status" value="1"/>
</dbReference>
<dbReference type="Pfam" id="PF03107">
    <property type="entry name" value="C1_2"/>
    <property type="match status" value="1"/>
</dbReference>
<dbReference type="Gene3D" id="3.30.200.20">
    <property type="entry name" value="Phosphorylase Kinase, domain 1"/>
    <property type="match status" value="1"/>
</dbReference>
<dbReference type="GO" id="GO:0061630">
    <property type="term" value="F:ubiquitin protein ligase activity"/>
    <property type="evidence" value="ECO:0007669"/>
    <property type="project" value="UniProtKB-EC"/>
</dbReference>
<name>A0A7J6V3L7_THATH</name>
<dbReference type="OrthoDB" id="4062651at2759"/>
<dbReference type="GO" id="GO:0005524">
    <property type="term" value="F:ATP binding"/>
    <property type="evidence" value="ECO:0007669"/>
    <property type="project" value="UniProtKB-KW"/>
</dbReference>
<feature type="compositionally biased region" description="Low complexity" evidence="11">
    <location>
        <begin position="1171"/>
        <end position="1184"/>
    </location>
</feature>
<dbReference type="GO" id="GO:0004672">
    <property type="term" value="F:protein kinase activity"/>
    <property type="evidence" value="ECO:0007669"/>
    <property type="project" value="InterPro"/>
</dbReference>
<dbReference type="InterPro" id="IPR012336">
    <property type="entry name" value="Thioredoxin-like_fold"/>
</dbReference>
<dbReference type="CDD" id="cd01989">
    <property type="entry name" value="USP_STK_Ubox_N"/>
    <property type="match status" value="1"/>
</dbReference>
<feature type="compositionally biased region" description="Polar residues" evidence="11">
    <location>
        <begin position="576"/>
        <end position="588"/>
    </location>
</feature>
<evidence type="ECO:0000256" key="6">
    <source>
        <dbReference type="ARBA" id="ARBA00022741"/>
    </source>
</evidence>
<evidence type="ECO:0000256" key="2">
    <source>
        <dbReference type="ARBA" id="ARBA00004906"/>
    </source>
</evidence>
<dbReference type="Gene3D" id="1.10.510.10">
    <property type="entry name" value="Transferase(Phosphotransferase) domain 1"/>
    <property type="match status" value="1"/>
</dbReference>
<keyword evidence="9 10" id="KW-0175">Coiled coil</keyword>
<dbReference type="InterPro" id="IPR046349">
    <property type="entry name" value="C1-like_sf"/>
</dbReference>
<dbReference type="GO" id="GO:0004791">
    <property type="term" value="F:thioredoxin-disulfide reductase (NADPH) activity"/>
    <property type="evidence" value="ECO:0007669"/>
    <property type="project" value="InterPro"/>
</dbReference>
<dbReference type="FunFam" id="3.30.200.20:FF:000162">
    <property type="entry name" value="Adenine nucleotide alpha hydrolase-like domain kinase"/>
    <property type="match status" value="1"/>
</dbReference>
<dbReference type="Pfam" id="PF00069">
    <property type="entry name" value="Pkinase"/>
    <property type="match status" value="1"/>
</dbReference>
<feature type="region of interest" description="Disordered" evidence="11">
    <location>
        <begin position="636"/>
        <end position="726"/>
    </location>
</feature>
<dbReference type="PANTHER" id="PTHR45647:SF132">
    <property type="entry name" value="KINASE WITH ADENINE NUCLEOTIDE ALPHA HYDROLASES-LIKE DOMAIN-CONTAINING PROTEIN"/>
    <property type="match status" value="1"/>
</dbReference>
<keyword evidence="8" id="KW-0067">ATP-binding</keyword>
<dbReference type="EMBL" id="JABWDY010039663">
    <property type="protein sequence ID" value="KAF5178735.1"/>
    <property type="molecule type" value="Genomic_DNA"/>
</dbReference>
<evidence type="ECO:0000256" key="9">
    <source>
        <dbReference type="ARBA" id="ARBA00023054"/>
    </source>
</evidence>
<keyword evidence="4" id="KW-0808">Transferase</keyword>
<evidence type="ECO:0000259" key="13">
    <source>
        <dbReference type="PROSITE" id="PS51352"/>
    </source>
</evidence>
<feature type="region of interest" description="Disordered" evidence="11">
    <location>
        <begin position="1138"/>
        <end position="1157"/>
    </location>
</feature>
<gene>
    <name evidence="14" type="ORF">FRX31_031678</name>
</gene>
<dbReference type="InterPro" id="IPR036249">
    <property type="entry name" value="Thioredoxin-like_sf"/>
</dbReference>
<dbReference type="AlphaFoldDB" id="A0A7J6V3L7"/>
<dbReference type="SUPFAM" id="SSF52402">
    <property type="entry name" value="Adenine nucleotide alpha hydrolases-like"/>
    <property type="match status" value="1"/>
</dbReference>
<dbReference type="InterPro" id="IPR013766">
    <property type="entry name" value="Thioredoxin_domain"/>
</dbReference>
<dbReference type="PROSITE" id="PS00108">
    <property type="entry name" value="PROTEIN_KINASE_ST"/>
    <property type="match status" value="1"/>
</dbReference>
<dbReference type="InterPro" id="IPR008271">
    <property type="entry name" value="Ser/Thr_kinase_AS"/>
</dbReference>
<accession>A0A7J6V3L7</accession>